<dbReference type="RefSeq" id="WP_377831662.1">
    <property type="nucleotide sequence ID" value="NZ_JBHRSK010000003.1"/>
</dbReference>
<evidence type="ECO:0000313" key="4">
    <source>
        <dbReference type="Proteomes" id="UP001595443"/>
    </source>
</evidence>
<reference evidence="4" key="1">
    <citation type="journal article" date="2019" name="Int. J. Syst. Evol. Microbiol.">
        <title>The Global Catalogue of Microorganisms (GCM) 10K type strain sequencing project: providing services to taxonomists for standard genome sequencing and annotation.</title>
        <authorList>
            <consortium name="The Broad Institute Genomics Platform"/>
            <consortium name="The Broad Institute Genome Sequencing Center for Infectious Disease"/>
            <person name="Wu L."/>
            <person name="Ma J."/>
        </authorList>
    </citation>
    <scope>NUCLEOTIDE SEQUENCE [LARGE SCALE GENOMIC DNA]</scope>
    <source>
        <strain evidence="4">KCTC 62192</strain>
    </source>
</reference>
<organism evidence="3 4">
    <name type="scientific">Acidimangrovimonas pyrenivorans</name>
    <dbReference type="NCBI Taxonomy" id="2030798"/>
    <lineage>
        <taxon>Bacteria</taxon>
        <taxon>Pseudomonadati</taxon>
        <taxon>Pseudomonadota</taxon>
        <taxon>Alphaproteobacteria</taxon>
        <taxon>Rhodobacterales</taxon>
        <taxon>Paracoccaceae</taxon>
        <taxon>Acidimangrovimonas</taxon>
    </lineage>
</organism>
<dbReference type="SUPFAM" id="SSF54909">
    <property type="entry name" value="Dimeric alpha+beta barrel"/>
    <property type="match status" value="1"/>
</dbReference>
<gene>
    <name evidence="3" type="ORF">ACFOES_02905</name>
</gene>
<evidence type="ECO:0000256" key="1">
    <source>
        <dbReference type="ARBA" id="ARBA00007689"/>
    </source>
</evidence>
<dbReference type="PANTHER" id="PTHR37828:SF1">
    <property type="entry name" value="YCII-RELATED DOMAIN-CONTAINING PROTEIN"/>
    <property type="match status" value="1"/>
</dbReference>
<protein>
    <submittedName>
        <fullName evidence="3">YciI family protein</fullName>
    </submittedName>
</protein>
<dbReference type="PANTHER" id="PTHR37828">
    <property type="entry name" value="GSR2449 PROTEIN"/>
    <property type="match status" value="1"/>
</dbReference>
<comment type="similarity">
    <text evidence="1">Belongs to the YciI family.</text>
</comment>
<dbReference type="Proteomes" id="UP001595443">
    <property type="component" value="Unassembled WGS sequence"/>
</dbReference>
<feature type="domain" description="YCII-related" evidence="2">
    <location>
        <begin position="1"/>
        <end position="81"/>
    </location>
</feature>
<comment type="caution">
    <text evidence="3">The sequence shown here is derived from an EMBL/GenBank/DDBJ whole genome shotgun (WGS) entry which is preliminary data.</text>
</comment>
<sequence>MFIVSLTYEAALAEIDAHLAEHRAFLDRHFASGAFLASGPKEPRTGGVILATLADRAALEAILDEDPFRRLGLARYAVEAFRPTRFADALPEACRQRLGAAD</sequence>
<proteinExistence type="inferred from homology"/>
<name>A0ABV7ACK6_9RHOB</name>
<dbReference type="EMBL" id="JBHRSK010000003">
    <property type="protein sequence ID" value="MFC2967034.1"/>
    <property type="molecule type" value="Genomic_DNA"/>
</dbReference>
<keyword evidence="4" id="KW-1185">Reference proteome</keyword>
<evidence type="ECO:0000313" key="3">
    <source>
        <dbReference type="EMBL" id="MFC2967034.1"/>
    </source>
</evidence>
<dbReference type="InterPro" id="IPR011008">
    <property type="entry name" value="Dimeric_a/b-barrel"/>
</dbReference>
<dbReference type="InterPro" id="IPR005545">
    <property type="entry name" value="YCII"/>
</dbReference>
<evidence type="ECO:0000259" key="2">
    <source>
        <dbReference type="Pfam" id="PF03795"/>
    </source>
</evidence>
<dbReference type="Pfam" id="PF03795">
    <property type="entry name" value="YCII"/>
    <property type="match status" value="1"/>
</dbReference>
<dbReference type="Gene3D" id="3.30.70.1060">
    <property type="entry name" value="Dimeric alpha+beta barrel"/>
    <property type="match status" value="1"/>
</dbReference>
<accession>A0ABV7ACK6</accession>